<accession>A0AAW1HTE4</accession>
<reference evidence="1 2" key="1">
    <citation type="journal article" date="2024" name="BMC Genomics">
        <title>De novo assembly and annotation of Popillia japonica's genome with initial clues to its potential as an invasive pest.</title>
        <authorList>
            <person name="Cucini C."/>
            <person name="Boschi S."/>
            <person name="Funari R."/>
            <person name="Cardaioli E."/>
            <person name="Iannotti N."/>
            <person name="Marturano G."/>
            <person name="Paoli F."/>
            <person name="Bruttini M."/>
            <person name="Carapelli A."/>
            <person name="Frati F."/>
            <person name="Nardi F."/>
        </authorList>
    </citation>
    <scope>NUCLEOTIDE SEQUENCE [LARGE SCALE GENOMIC DNA]</scope>
    <source>
        <strain evidence="1">DMR45628</strain>
    </source>
</reference>
<dbReference type="Proteomes" id="UP001458880">
    <property type="component" value="Unassembled WGS sequence"/>
</dbReference>
<protein>
    <submittedName>
        <fullName evidence="1">Uncharacterized protein</fullName>
    </submittedName>
</protein>
<comment type="caution">
    <text evidence="1">The sequence shown here is derived from an EMBL/GenBank/DDBJ whole genome shotgun (WGS) entry which is preliminary data.</text>
</comment>
<evidence type="ECO:0000313" key="1">
    <source>
        <dbReference type="EMBL" id="KAK9679744.1"/>
    </source>
</evidence>
<dbReference type="EMBL" id="JASPKY010000983">
    <property type="protein sequence ID" value="KAK9679744.1"/>
    <property type="molecule type" value="Genomic_DNA"/>
</dbReference>
<name>A0AAW1HTE4_POPJA</name>
<sequence length="113" mass="13125">MKRSKSYWLNNLYLEELQALKFNSSIAFCWVLTYWLNNLYLEELQALKFNSSIAFCWVLSHYAIRDNEAALGVPRLHLKVPYPSNLSLSSHSFSHGDFFVVATDQVSTSERGW</sequence>
<keyword evidence="2" id="KW-1185">Reference proteome</keyword>
<proteinExistence type="predicted"/>
<evidence type="ECO:0000313" key="2">
    <source>
        <dbReference type="Proteomes" id="UP001458880"/>
    </source>
</evidence>
<gene>
    <name evidence="1" type="ORF">QE152_g39752</name>
</gene>
<dbReference type="AlphaFoldDB" id="A0AAW1HTE4"/>
<organism evidence="1 2">
    <name type="scientific">Popillia japonica</name>
    <name type="common">Japanese beetle</name>
    <dbReference type="NCBI Taxonomy" id="7064"/>
    <lineage>
        <taxon>Eukaryota</taxon>
        <taxon>Metazoa</taxon>
        <taxon>Ecdysozoa</taxon>
        <taxon>Arthropoda</taxon>
        <taxon>Hexapoda</taxon>
        <taxon>Insecta</taxon>
        <taxon>Pterygota</taxon>
        <taxon>Neoptera</taxon>
        <taxon>Endopterygota</taxon>
        <taxon>Coleoptera</taxon>
        <taxon>Polyphaga</taxon>
        <taxon>Scarabaeiformia</taxon>
        <taxon>Scarabaeidae</taxon>
        <taxon>Rutelinae</taxon>
        <taxon>Popillia</taxon>
    </lineage>
</organism>